<protein>
    <submittedName>
        <fullName evidence="1">DUF4166 domain-containing protein</fullName>
    </submittedName>
</protein>
<accession>A0A831RUT0</accession>
<dbReference type="AlphaFoldDB" id="A0A831RUT0"/>
<feature type="non-terminal residue" evidence="1">
    <location>
        <position position="56"/>
    </location>
</feature>
<dbReference type="EMBL" id="DRLF01000013">
    <property type="protein sequence ID" value="HEC05275.1"/>
    <property type="molecule type" value="Genomic_DNA"/>
</dbReference>
<proteinExistence type="predicted"/>
<gene>
    <name evidence="1" type="ORF">ENJ12_00350</name>
</gene>
<organism evidence="1">
    <name type="scientific">Thiolapillus brandeum</name>
    <dbReference type="NCBI Taxonomy" id="1076588"/>
    <lineage>
        <taxon>Bacteria</taxon>
        <taxon>Pseudomonadati</taxon>
        <taxon>Pseudomonadota</taxon>
        <taxon>Gammaproteobacteria</taxon>
        <taxon>Chromatiales</taxon>
        <taxon>Sedimenticolaceae</taxon>
        <taxon>Thiolapillus</taxon>
    </lineage>
</organism>
<name>A0A831RUT0_9GAMM</name>
<dbReference type="Proteomes" id="UP000886339">
    <property type="component" value="Unassembled WGS sequence"/>
</dbReference>
<reference evidence="1" key="1">
    <citation type="journal article" date="2020" name="mSystems">
        <title>Genome- and Community-Level Interaction Insights into Carbon Utilization and Element Cycling Functions of Hydrothermarchaeota in Hydrothermal Sediment.</title>
        <authorList>
            <person name="Zhou Z."/>
            <person name="Liu Y."/>
            <person name="Xu W."/>
            <person name="Pan J."/>
            <person name="Luo Z.H."/>
            <person name="Li M."/>
        </authorList>
    </citation>
    <scope>NUCLEOTIDE SEQUENCE [LARGE SCALE GENOMIC DNA]</scope>
    <source>
        <strain evidence="1">HyVt-458</strain>
    </source>
</reference>
<comment type="caution">
    <text evidence="1">The sequence shown here is derived from an EMBL/GenBank/DDBJ whole genome shotgun (WGS) entry which is preliminary data.</text>
</comment>
<evidence type="ECO:0000313" key="1">
    <source>
        <dbReference type="EMBL" id="HEC05275.1"/>
    </source>
</evidence>
<sequence>MSPPCLMQQVLGEDWQRLPPALKKHHLAQHYADVGHLDIDYPPFMQACLNLLSWFG</sequence>